<protein>
    <recommendedName>
        <fullName evidence="3">Ribbon-helix-helix protein, CopG family</fullName>
    </recommendedName>
</protein>
<comment type="caution">
    <text evidence="1">The sequence shown here is derived from an EMBL/GenBank/DDBJ whole genome shotgun (WGS) entry which is preliminary data.</text>
</comment>
<keyword evidence="2" id="KW-1185">Reference proteome</keyword>
<proteinExistence type="predicted"/>
<dbReference type="Proteomes" id="UP001500443">
    <property type="component" value="Unassembled WGS sequence"/>
</dbReference>
<evidence type="ECO:0000313" key="1">
    <source>
        <dbReference type="EMBL" id="GAA2109525.1"/>
    </source>
</evidence>
<accession>A0ABN2XDD8</accession>
<gene>
    <name evidence="1" type="ORF">GCM10009802_05950</name>
</gene>
<sequence>MSADDTSIKISKATRERLSILAEQRGRTMRELVEEFAAQALTDEELAAREQAARAYLSEHMGIEVTAADLAASARLRAQIARRVDAA</sequence>
<dbReference type="RefSeq" id="WP_344287557.1">
    <property type="nucleotide sequence ID" value="NZ_BAAAPF010000006.1"/>
</dbReference>
<name>A0ABN2XDD8_9ACTN</name>
<evidence type="ECO:0008006" key="3">
    <source>
        <dbReference type="Google" id="ProtNLM"/>
    </source>
</evidence>
<reference evidence="1 2" key="1">
    <citation type="journal article" date="2019" name="Int. J. Syst. Evol. Microbiol.">
        <title>The Global Catalogue of Microorganisms (GCM) 10K type strain sequencing project: providing services to taxonomists for standard genome sequencing and annotation.</title>
        <authorList>
            <consortium name="The Broad Institute Genomics Platform"/>
            <consortium name="The Broad Institute Genome Sequencing Center for Infectious Disease"/>
            <person name="Wu L."/>
            <person name="Ma J."/>
        </authorList>
    </citation>
    <scope>NUCLEOTIDE SEQUENCE [LARGE SCALE GENOMIC DNA]</scope>
    <source>
        <strain evidence="1 2">JCM 15481</strain>
    </source>
</reference>
<dbReference type="EMBL" id="BAAAPF010000006">
    <property type="protein sequence ID" value="GAA2109525.1"/>
    <property type="molecule type" value="Genomic_DNA"/>
</dbReference>
<organism evidence="1 2">
    <name type="scientific">Streptomyces synnematoformans</name>
    <dbReference type="NCBI Taxonomy" id="415721"/>
    <lineage>
        <taxon>Bacteria</taxon>
        <taxon>Bacillati</taxon>
        <taxon>Actinomycetota</taxon>
        <taxon>Actinomycetes</taxon>
        <taxon>Kitasatosporales</taxon>
        <taxon>Streptomycetaceae</taxon>
        <taxon>Streptomyces</taxon>
    </lineage>
</organism>
<evidence type="ECO:0000313" key="2">
    <source>
        <dbReference type="Proteomes" id="UP001500443"/>
    </source>
</evidence>